<dbReference type="InterPro" id="IPR004127">
    <property type="entry name" value="Prefoldin_subunit_alpha"/>
</dbReference>
<sequence>MTAWRRMVTPVVTLGTAAASVVTTFGVATRDIHASRPSALRPTTLLHRFVDTQHVDVFETTLDAPSIAVKTVARAFFTSPVFQAERAFLHLVGFGCVSDASIDHSDFDVGDKLVVFSVVECTPGQLLFCWNDFMDVNGYTWLAVADEDGRITVQFGSTFDVSQTSWLARPVLRHVVLPLHLWYAQVIQEASAKLHALEKDLAEYDALAGVLKDLPTKLDHDIMVPLGKQAFVPGKIVHANEITAHLGGDLFAKQTASQTGAMVERKKTGDCPYPFVLLSNLSSIDLVKQIKHQEVWLESLHAKLGDIYEDANIQEIKESEAESNEGIVDPSEFTQADYDMYFEIENQEAAKQAASSWDWDDAMRRMEALEQHEEGTYVHAKNLFEPTSLASVDKTAVTTHEAESIKQQGNAAFASAKYQAAVDLYSKAIALTPTAHTLYGNRSAAHFHLREFAHAQKDADAAIAINPTWAKGHFRRGQALAALGHVDLAADAYEEASKLKPSDKSALALAKQLRQQADNDKNLRRLSTTHDVDAARRSSVFSGSVVETNAGPTLASPHQVRNTCLA</sequence>
<feature type="repeat" description="TPR" evidence="3">
    <location>
        <begin position="470"/>
        <end position="503"/>
    </location>
</feature>
<dbReference type="EMBL" id="MZMZ02004169">
    <property type="protein sequence ID" value="RQM19780.1"/>
    <property type="molecule type" value="Genomic_DNA"/>
</dbReference>
<evidence type="ECO:0000313" key="4">
    <source>
        <dbReference type="EMBL" id="RQM19780.1"/>
    </source>
</evidence>
<dbReference type="GO" id="GO:0051879">
    <property type="term" value="F:Hsp90 protein binding"/>
    <property type="evidence" value="ECO:0007669"/>
    <property type="project" value="TreeGrafter"/>
</dbReference>
<dbReference type="CDD" id="cd23159">
    <property type="entry name" value="Prefoldin_URI1"/>
    <property type="match status" value="1"/>
</dbReference>
<dbReference type="Gene3D" id="1.10.287.370">
    <property type="match status" value="1"/>
</dbReference>
<reference evidence="4" key="1">
    <citation type="submission" date="2018-07" db="EMBL/GenBank/DDBJ databases">
        <title>Annotation of Aphanomyces astaci genome assembly.</title>
        <authorList>
            <person name="Studholme D.J."/>
        </authorList>
    </citation>
    <scope>NUCLEOTIDE SEQUENCE [LARGE SCALE GENOMIC DNA]</scope>
    <source>
        <strain evidence="4">Pc</strain>
    </source>
</reference>
<organism evidence="4 5">
    <name type="scientific">Aphanomyces astaci</name>
    <name type="common">Crayfish plague agent</name>
    <dbReference type="NCBI Taxonomy" id="112090"/>
    <lineage>
        <taxon>Eukaryota</taxon>
        <taxon>Sar</taxon>
        <taxon>Stramenopiles</taxon>
        <taxon>Oomycota</taxon>
        <taxon>Saprolegniomycetes</taxon>
        <taxon>Saprolegniales</taxon>
        <taxon>Verrucalvaceae</taxon>
        <taxon>Aphanomyces</taxon>
    </lineage>
</organism>
<keyword evidence="2 3" id="KW-0802">TPR repeat</keyword>
<dbReference type="InterPro" id="IPR019734">
    <property type="entry name" value="TPR_rpt"/>
</dbReference>
<dbReference type="Pfam" id="PF02996">
    <property type="entry name" value="Prefoldin"/>
    <property type="match status" value="1"/>
</dbReference>
<dbReference type="Gene3D" id="1.25.40.10">
    <property type="entry name" value="Tetratricopeptide repeat domain"/>
    <property type="match status" value="1"/>
</dbReference>
<proteinExistence type="predicted"/>
<dbReference type="InterPro" id="IPR011990">
    <property type="entry name" value="TPR-like_helical_dom_sf"/>
</dbReference>
<dbReference type="SUPFAM" id="SSF48452">
    <property type="entry name" value="TPR-like"/>
    <property type="match status" value="1"/>
</dbReference>
<keyword evidence="5" id="KW-1185">Reference proteome</keyword>
<comment type="caution">
    <text evidence="4">The sequence shown here is derived from an EMBL/GenBank/DDBJ whole genome shotgun (WGS) entry which is preliminary data.</text>
</comment>
<protein>
    <submittedName>
        <fullName evidence="4">Uncharacterized protein</fullName>
    </submittedName>
</protein>
<dbReference type="AlphaFoldDB" id="A0A425CS17"/>
<evidence type="ECO:0000313" key="5">
    <source>
        <dbReference type="Proteomes" id="UP000284702"/>
    </source>
</evidence>
<evidence type="ECO:0000256" key="3">
    <source>
        <dbReference type="PROSITE-ProRule" id="PRU00339"/>
    </source>
</evidence>
<keyword evidence="1" id="KW-0677">Repeat</keyword>
<dbReference type="PANTHER" id="PTHR22904">
    <property type="entry name" value="TPR REPEAT CONTAINING PROTEIN"/>
    <property type="match status" value="1"/>
</dbReference>
<dbReference type="Proteomes" id="UP000284702">
    <property type="component" value="Unassembled WGS sequence"/>
</dbReference>
<dbReference type="SMART" id="SM00028">
    <property type="entry name" value="TPR"/>
    <property type="match status" value="3"/>
</dbReference>
<dbReference type="SUPFAM" id="SSF46579">
    <property type="entry name" value="Prefoldin"/>
    <property type="match status" value="1"/>
</dbReference>
<evidence type="ECO:0000256" key="2">
    <source>
        <dbReference type="ARBA" id="ARBA00022803"/>
    </source>
</evidence>
<dbReference type="InterPro" id="IPR013105">
    <property type="entry name" value="TPR_2"/>
</dbReference>
<dbReference type="InterPro" id="IPR009053">
    <property type="entry name" value="Prefoldin"/>
</dbReference>
<dbReference type="PANTHER" id="PTHR22904:SF523">
    <property type="entry name" value="STRESS-INDUCED-PHOSPHOPROTEIN 1"/>
    <property type="match status" value="1"/>
</dbReference>
<feature type="repeat" description="TPR" evidence="3">
    <location>
        <begin position="402"/>
        <end position="435"/>
    </location>
</feature>
<name>A0A425CS17_APHAT</name>
<dbReference type="VEuPathDB" id="FungiDB:H257_04544"/>
<dbReference type="Pfam" id="PF07719">
    <property type="entry name" value="TPR_2"/>
    <property type="match status" value="1"/>
</dbReference>
<evidence type="ECO:0000256" key="1">
    <source>
        <dbReference type="ARBA" id="ARBA00022737"/>
    </source>
</evidence>
<dbReference type="PROSITE" id="PS50005">
    <property type="entry name" value="TPR"/>
    <property type="match status" value="2"/>
</dbReference>
<accession>A0A425CS17</accession>
<gene>
    <name evidence="4" type="ORF">B5M09_001133</name>
</gene>